<dbReference type="GO" id="GO:0004828">
    <property type="term" value="F:serine-tRNA ligase activity"/>
    <property type="evidence" value="ECO:0007669"/>
    <property type="project" value="UniProtKB-EC"/>
</dbReference>
<reference evidence="11" key="1">
    <citation type="submission" date="2025-08" db="UniProtKB">
        <authorList>
            <consortium name="RefSeq"/>
        </authorList>
    </citation>
    <scope>IDENTIFICATION</scope>
</reference>
<dbReference type="InterPro" id="IPR042103">
    <property type="entry name" value="SerRS_1_N_sf"/>
</dbReference>
<dbReference type="GeneID" id="110978429"/>
<evidence type="ECO:0000313" key="11">
    <source>
        <dbReference type="RefSeq" id="XP_022089116.1"/>
    </source>
</evidence>
<evidence type="ECO:0000256" key="5">
    <source>
        <dbReference type="ARBA" id="ARBA00022840"/>
    </source>
</evidence>
<dbReference type="SUPFAM" id="SSF55681">
    <property type="entry name" value="Class II aaRS and biotin synthetases"/>
    <property type="match status" value="1"/>
</dbReference>
<sequence length="526" mass="59307">MYMLRICSFCLRTHKPKIGVRIGLHPHRSASRISFDESSPDRVDGTSYFLEVNKSFSGFPSSQRQLQGSCKVQQLVAKHFSSALYTPLSEADHVPFVLKPEIDFDGIFGDLSELEKNLDARGHKVNVSKLISLWGKLQKFEQEKSCIEDRRSKVNEDIKRLRKKGGAKEQKDKLQQMGKSLREELRQINFSIASLSDEFYPAVLKLPNKLHPAVSLFFQTQPCGSMLKILETFGTDKEEKSDKPKEQSPNIFLTESHPMSHGGYAYLEHEAALLELALTQWVKQQLLDQGFTPLSCPAMYKSIALESLGLDPDNSNETYAIETHENVQYLAGVSSLAFVAYFMMSVVEASDLPYRCFTVGRSYKQHQESTYFEGLQESFQSQRVELFGVCENTEAASNALFNQFLSTARGLLSLLPLHGRIVEVPSARLLPSMYRKCAIEVWIPDAGKFVEVASVSNCTDYISRRVKMRYPAIPSQKAAQSRQRNFPHTVHCTALDTSVILAALLPSVHQQLPEVLKPYLPQAIPK</sequence>
<keyword evidence="4" id="KW-0547">Nucleotide-binding</keyword>
<evidence type="ECO:0000256" key="7">
    <source>
        <dbReference type="ARBA" id="ARBA00031113"/>
    </source>
</evidence>
<gene>
    <name evidence="11" type="primary">LOC110978429</name>
</gene>
<dbReference type="Gene3D" id="3.30.930.10">
    <property type="entry name" value="Bira Bifunctional Protein, Domain 2"/>
    <property type="match status" value="1"/>
</dbReference>
<dbReference type="Gene3D" id="1.10.287.40">
    <property type="entry name" value="Serine-tRNA synthetase, tRNA binding domain"/>
    <property type="match status" value="1"/>
</dbReference>
<dbReference type="SUPFAM" id="SSF46589">
    <property type="entry name" value="tRNA-binding arm"/>
    <property type="match status" value="1"/>
</dbReference>
<dbReference type="GO" id="GO:0006434">
    <property type="term" value="P:seryl-tRNA aminoacylation"/>
    <property type="evidence" value="ECO:0007669"/>
    <property type="project" value="InterPro"/>
</dbReference>
<keyword evidence="6" id="KW-0030">Aminoacyl-tRNA synthetase</keyword>
<dbReference type="KEGG" id="aplc:110978429"/>
<evidence type="ECO:0000313" key="10">
    <source>
        <dbReference type="Proteomes" id="UP000694845"/>
    </source>
</evidence>
<dbReference type="InterPro" id="IPR002314">
    <property type="entry name" value="aa-tRNA-synt_IIb"/>
</dbReference>
<evidence type="ECO:0000256" key="6">
    <source>
        <dbReference type="ARBA" id="ARBA00023146"/>
    </source>
</evidence>
<keyword evidence="8" id="KW-0175">Coiled coil</keyword>
<keyword evidence="10" id="KW-1185">Reference proteome</keyword>
<evidence type="ECO:0000256" key="8">
    <source>
        <dbReference type="SAM" id="Coils"/>
    </source>
</evidence>
<comment type="similarity">
    <text evidence="1">Belongs to the class-II aminoacyl-tRNA synthetase family. Type-1 seryl-tRNA synthetase subfamily.</text>
</comment>
<dbReference type="InterPro" id="IPR002317">
    <property type="entry name" value="Ser-tRNA-ligase_type_1"/>
</dbReference>
<evidence type="ECO:0000256" key="1">
    <source>
        <dbReference type="ARBA" id="ARBA00010728"/>
    </source>
</evidence>
<dbReference type="GO" id="GO:0005524">
    <property type="term" value="F:ATP binding"/>
    <property type="evidence" value="ECO:0007669"/>
    <property type="project" value="UniProtKB-KW"/>
</dbReference>
<evidence type="ECO:0000256" key="3">
    <source>
        <dbReference type="ARBA" id="ARBA00022598"/>
    </source>
</evidence>
<organism evidence="10 11">
    <name type="scientific">Acanthaster planci</name>
    <name type="common">Crown-of-thorns starfish</name>
    <dbReference type="NCBI Taxonomy" id="133434"/>
    <lineage>
        <taxon>Eukaryota</taxon>
        <taxon>Metazoa</taxon>
        <taxon>Echinodermata</taxon>
        <taxon>Eleutherozoa</taxon>
        <taxon>Asterozoa</taxon>
        <taxon>Asteroidea</taxon>
        <taxon>Valvatacea</taxon>
        <taxon>Valvatida</taxon>
        <taxon>Acanthasteridae</taxon>
        <taxon>Acanthaster</taxon>
    </lineage>
</organism>
<dbReference type="OrthoDB" id="24683at2759"/>
<evidence type="ECO:0000256" key="4">
    <source>
        <dbReference type="ARBA" id="ARBA00022741"/>
    </source>
</evidence>
<evidence type="ECO:0000256" key="2">
    <source>
        <dbReference type="ARBA" id="ARBA00012840"/>
    </source>
</evidence>
<dbReference type="Proteomes" id="UP000694845">
    <property type="component" value="Unplaced"/>
</dbReference>
<dbReference type="RefSeq" id="XP_022089116.1">
    <property type="nucleotide sequence ID" value="XM_022233424.1"/>
</dbReference>
<keyword evidence="5" id="KW-0067">ATP-binding</keyword>
<dbReference type="InterPro" id="IPR006195">
    <property type="entry name" value="aa-tRNA-synth_II"/>
</dbReference>
<feature type="domain" description="Aminoacyl-transfer RNA synthetases class-II family profile" evidence="9">
    <location>
        <begin position="278"/>
        <end position="518"/>
    </location>
</feature>
<dbReference type="PROSITE" id="PS50862">
    <property type="entry name" value="AA_TRNA_LIGASE_II"/>
    <property type="match status" value="1"/>
</dbReference>
<dbReference type="EC" id="6.1.1.11" evidence="2"/>
<dbReference type="AlphaFoldDB" id="A0A8B7YBP2"/>
<dbReference type="InterPro" id="IPR015866">
    <property type="entry name" value="Ser-tRNA-synth_1_N"/>
</dbReference>
<dbReference type="Pfam" id="PF00587">
    <property type="entry name" value="tRNA-synt_2b"/>
    <property type="match status" value="1"/>
</dbReference>
<dbReference type="PANTHER" id="PTHR11778">
    <property type="entry name" value="SERYL-TRNA SYNTHETASE"/>
    <property type="match status" value="1"/>
</dbReference>
<protein>
    <recommendedName>
        <fullName evidence="2">serine--tRNA ligase</fullName>
        <ecNumber evidence="2">6.1.1.11</ecNumber>
    </recommendedName>
    <alternativeName>
        <fullName evidence="7">Seryl-tRNA synthetase</fullName>
    </alternativeName>
</protein>
<dbReference type="Pfam" id="PF02403">
    <property type="entry name" value="Seryl_tRNA_N"/>
    <property type="match status" value="1"/>
</dbReference>
<keyword evidence="3" id="KW-0436">Ligase</keyword>
<dbReference type="InterPro" id="IPR045864">
    <property type="entry name" value="aa-tRNA-synth_II/BPL/LPL"/>
</dbReference>
<name>A0A8B7YBP2_ACAPL</name>
<proteinExistence type="inferred from homology"/>
<dbReference type="InterPro" id="IPR010978">
    <property type="entry name" value="tRNA-bd_arm"/>
</dbReference>
<feature type="coiled-coil region" evidence="8">
    <location>
        <begin position="137"/>
        <end position="187"/>
    </location>
</feature>
<evidence type="ECO:0000259" key="9">
    <source>
        <dbReference type="PROSITE" id="PS50862"/>
    </source>
</evidence>
<accession>A0A8B7YBP2</accession>